<proteinExistence type="predicted"/>
<evidence type="ECO:0000313" key="2">
    <source>
        <dbReference type="Proteomes" id="UP001166674"/>
    </source>
</evidence>
<reference evidence="1" key="1">
    <citation type="submission" date="2020-03" db="EMBL/GenBank/DDBJ databases">
        <title>Studies in the Genomics of Life Span.</title>
        <authorList>
            <person name="Glass D."/>
        </authorList>
    </citation>
    <scope>NUCLEOTIDE SEQUENCE</scope>
    <source>
        <strain evidence="1">SUZIE</strain>
        <tissue evidence="1">Muscle</tissue>
    </source>
</reference>
<comment type="caution">
    <text evidence="1">The sequence shown here is derived from an EMBL/GenBank/DDBJ whole genome shotgun (WGS) entry which is preliminary data.</text>
</comment>
<dbReference type="EMBL" id="JAATJV010346679">
    <property type="protein sequence ID" value="MBZ3879076.1"/>
    <property type="molecule type" value="Genomic_DNA"/>
</dbReference>
<keyword evidence="2" id="KW-1185">Reference proteome</keyword>
<evidence type="ECO:0000313" key="1">
    <source>
        <dbReference type="EMBL" id="MBZ3879076.1"/>
    </source>
</evidence>
<protein>
    <submittedName>
        <fullName evidence="1">Uncharacterized protein</fullName>
    </submittedName>
</protein>
<sequence>MENQAGGAGALRPARPLMPPRGIFLSLPHLRTVEWLPALSSLHYLCSWECLFHSSITICSEFLGQHSFKGSPGTVCLFRAYVPVAAQLVEEDSECFYISVFSNAMIHVV</sequence>
<gene>
    <name evidence="1" type="ORF">SUZIE_151140</name>
</gene>
<organism evidence="1 2">
    <name type="scientific">Sciurus carolinensis</name>
    <name type="common">Eastern gray squirrel</name>
    <dbReference type="NCBI Taxonomy" id="30640"/>
    <lineage>
        <taxon>Eukaryota</taxon>
        <taxon>Metazoa</taxon>
        <taxon>Chordata</taxon>
        <taxon>Craniata</taxon>
        <taxon>Vertebrata</taxon>
        <taxon>Euteleostomi</taxon>
        <taxon>Mammalia</taxon>
        <taxon>Eutheria</taxon>
        <taxon>Euarchontoglires</taxon>
        <taxon>Glires</taxon>
        <taxon>Rodentia</taxon>
        <taxon>Sciuromorpha</taxon>
        <taxon>Sciuridae</taxon>
        <taxon>Sciurinae</taxon>
        <taxon>Sciurini</taxon>
        <taxon>Sciurus</taxon>
    </lineage>
</organism>
<dbReference type="AlphaFoldDB" id="A0AA41T084"/>
<dbReference type="Proteomes" id="UP001166674">
    <property type="component" value="Unassembled WGS sequence"/>
</dbReference>
<accession>A0AA41T084</accession>
<name>A0AA41T084_SCICA</name>